<evidence type="ECO:0000313" key="5">
    <source>
        <dbReference type="EMBL" id="SDL90982.1"/>
    </source>
</evidence>
<reference evidence="5 6" key="1">
    <citation type="submission" date="2016-10" db="EMBL/GenBank/DDBJ databases">
        <authorList>
            <person name="de Groot N.N."/>
        </authorList>
    </citation>
    <scope>NUCLEOTIDE SEQUENCE [LARGE SCALE GENOMIC DNA]</scope>
    <source>
        <strain evidence="5 6">DSM 16077</strain>
    </source>
</reference>
<protein>
    <submittedName>
        <fullName evidence="5">Uncharacterized conserved protein</fullName>
    </submittedName>
</protein>
<dbReference type="PANTHER" id="PTHR28620">
    <property type="entry name" value="CENTROMERE PROTEIN V"/>
    <property type="match status" value="1"/>
</dbReference>
<keyword evidence="6" id="KW-1185">Reference proteome</keyword>
<dbReference type="SUPFAM" id="SSF51316">
    <property type="entry name" value="Mss4-like"/>
    <property type="match status" value="1"/>
</dbReference>
<gene>
    <name evidence="5" type="ORF">SAMN04488568_10324</name>
</gene>
<dbReference type="InterPro" id="IPR006913">
    <property type="entry name" value="CENP-V/GFA"/>
</dbReference>
<organism evidence="5 6">
    <name type="scientific">Maricaulis salignorans</name>
    <dbReference type="NCBI Taxonomy" id="144026"/>
    <lineage>
        <taxon>Bacteria</taxon>
        <taxon>Pseudomonadati</taxon>
        <taxon>Pseudomonadota</taxon>
        <taxon>Alphaproteobacteria</taxon>
        <taxon>Maricaulales</taxon>
        <taxon>Maricaulaceae</taxon>
        <taxon>Maricaulis</taxon>
    </lineage>
</organism>
<dbReference type="OrthoDB" id="9807246at2"/>
<evidence type="ECO:0000259" key="4">
    <source>
        <dbReference type="PROSITE" id="PS51891"/>
    </source>
</evidence>
<dbReference type="PANTHER" id="PTHR28620:SF1">
    <property type="entry name" value="CENP-V_GFA DOMAIN-CONTAINING PROTEIN"/>
    <property type="match status" value="1"/>
</dbReference>
<name>A0A1G9NWI6_9PROT</name>
<dbReference type="Pfam" id="PF04828">
    <property type="entry name" value="GFA"/>
    <property type="match status" value="1"/>
</dbReference>
<dbReference type="STRING" id="144026.SAMN04488568_10324"/>
<evidence type="ECO:0000256" key="3">
    <source>
        <dbReference type="ARBA" id="ARBA00022833"/>
    </source>
</evidence>
<dbReference type="AlphaFoldDB" id="A0A1G9NWI6"/>
<accession>A0A1G9NWI6</accession>
<dbReference type="Gene3D" id="2.170.150.70">
    <property type="match status" value="1"/>
</dbReference>
<dbReference type="GO" id="GO:0046872">
    <property type="term" value="F:metal ion binding"/>
    <property type="evidence" value="ECO:0007669"/>
    <property type="project" value="UniProtKB-KW"/>
</dbReference>
<dbReference type="GO" id="GO:0016846">
    <property type="term" value="F:carbon-sulfur lyase activity"/>
    <property type="evidence" value="ECO:0007669"/>
    <property type="project" value="InterPro"/>
</dbReference>
<sequence length="140" mass="15370">MTTTPAKKPRHGGCHCGAVRFAAILPDNVVALSCNCSICAKTGFIHVITPGADFRIMHGEDMLTEYRFNTGTAKHYFCRQCGVEAFNVPRSHPDDWSVNLRCFDADAALLPRFQEFDGANWEANIANINPERAPDGANDA</sequence>
<comment type="similarity">
    <text evidence="1">Belongs to the Gfa family.</text>
</comment>
<proteinExistence type="inferred from homology"/>
<dbReference type="InterPro" id="IPR052355">
    <property type="entry name" value="CENP-V-like"/>
</dbReference>
<evidence type="ECO:0000256" key="1">
    <source>
        <dbReference type="ARBA" id="ARBA00005495"/>
    </source>
</evidence>
<feature type="domain" description="CENP-V/GFA" evidence="4">
    <location>
        <begin position="10"/>
        <end position="122"/>
    </location>
</feature>
<dbReference type="PROSITE" id="PS51891">
    <property type="entry name" value="CENP_V_GFA"/>
    <property type="match status" value="1"/>
</dbReference>
<keyword evidence="2" id="KW-0479">Metal-binding</keyword>
<dbReference type="EMBL" id="FNHG01000003">
    <property type="protein sequence ID" value="SDL90982.1"/>
    <property type="molecule type" value="Genomic_DNA"/>
</dbReference>
<dbReference type="InterPro" id="IPR011057">
    <property type="entry name" value="Mss4-like_sf"/>
</dbReference>
<evidence type="ECO:0000256" key="2">
    <source>
        <dbReference type="ARBA" id="ARBA00022723"/>
    </source>
</evidence>
<keyword evidence="3" id="KW-0862">Zinc</keyword>
<dbReference type="RefSeq" id="WP_091767037.1">
    <property type="nucleotide sequence ID" value="NZ_FNHG01000003.1"/>
</dbReference>
<evidence type="ECO:0000313" key="6">
    <source>
        <dbReference type="Proteomes" id="UP000199759"/>
    </source>
</evidence>
<dbReference type="Proteomes" id="UP000199759">
    <property type="component" value="Unassembled WGS sequence"/>
</dbReference>